<evidence type="ECO:0000256" key="5">
    <source>
        <dbReference type="ARBA" id="ARBA00022519"/>
    </source>
</evidence>
<dbReference type="Pfam" id="PF01544">
    <property type="entry name" value="CorA"/>
    <property type="match status" value="1"/>
</dbReference>
<keyword evidence="13" id="KW-1185">Reference proteome</keyword>
<evidence type="ECO:0000256" key="7">
    <source>
        <dbReference type="ARBA" id="ARBA00022833"/>
    </source>
</evidence>
<evidence type="ECO:0000256" key="2">
    <source>
        <dbReference type="ARBA" id="ARBA00009765"/>
    </source>
</evidence>
<evidence type="ECO:0000313" key="13">
    <source>
        <dbReference type="Proteomes" id="UP000522081"/>
    </source>
</evidence>
<gene>
    <name evidence="12" type="ORF">FHS75_002604</name>
</gene>
<dbReference type="PANTHER" id="PTHR46494">
    <property type="entry name" value="CORA FAMILY METAL ION TRANSPORTER (EUROFUNG)"/>
    <property type="match status" value="1"/>
</dbReference>
<keyword evidence="3" id="KW-0813">Transport</keyword>
<keyword evidence="4" id="KW-1003">Cell membrane</keyword>
<dbReference type="SUPFAM" id="SSF144083">
    <property type="entry name" value="Magnesium transport protein CorA, transmembrane region"/>
    <property type="match status" value="1"/>
</dbReference>
<comment type="caution">
    <text evidence="12">The sequence shown here is derived from an EMBL/GenBank/DDBJ whole genome shotgun (WGS) entry which is preliminary data.</text>
</comment>
<evidence type="ECO:0000256" key="6">
    <source>
        <dbReference type="ARBA" id="ARBA00022692"/>
    </source>
</evidence>
<organism evidence="12 13">
    <name type="scientific">Novosphingobium marinum</name>
    <dbReference type="NCBI Taxonomy" id="1514948"/>
    <lineage>
        <taxon>Bacteria</taxon>
        <taxon>Pseudomonadati</taxon>
        <taxon>Pseudomonadota</taxon>
        <taxon>Alphaproteobacteria</taxon>
        <taxon>Sphingomonadales</taxon>
        <taxon>Sphingomonadaceae</taxon>
        <taxon>Novosphingobium</taxon>
    </lineage>
</organism>
<evidence type="ECO:0000256" key="9">
    <source>
        <dbReference type="ARBA" id="ARBA00023065"/>
    </source>
</evidence>
<keyword evidence="5" id="KW-0997">Cell inner membrane</keyword>
<evidence type="ECO:0000256" key="8">
    <source>
        <dbReference type="ARBA" id="ARBA00022989"/>
    </source>
</evidence>
<evidence type="ECO:0000256" key="1">
    <source>
        <dbReference type="ARBA" id="ARBA00004651"/>
    </source>
</evidence>
<evidence type="ECO:0000256" key="11">
    <source>
        <dbReference type="SAM" id="Phobius"/>
    </source>
</evidence>
<dbReference type="InterPro" id="IPR045861">
    <property type="entry name" value="CorA_cytoplasmic_dom"/>
</dbReference>
<proteinExistence type="inferred from homology"/>
<keyword evidence="10 11" id="KW-0472">Membrane</keyword>
<dbReference type="GO" id="GO:0050897">
    <property type="term" value="F:cobalt ion binding"/>
    <property type="evidence" value="ECO:0007669"/>
    <property type="project" value="TreeGrafter"/>
</dbReference>
<dbReference type="Gene3D" id="3.30.460.20">
    <property type="entry name" value="CorA soluble domain-like"/>
    <property type="match status" value="1"/>
</dbReference>
<dbReference type="GO" id="GO:0015087">
    <property type="term" value="F:cobalt ion transmembrane transporter activity"/>
    <property type="evidence" value="ECO:0007669"/>
    <property type="project" value="TreeGrafter"/>
</dbReference>
<dbReference type="GO" id="GO:0005886">
    <property type="term" value="C:plasma membrane"/>
    <property type="evidence" value="ECO:0007669"/>
    <property type="project" value="UniProtKB-SubCell"/>
</dbReference>
<dbReference type="AlphaFoldDB" id="A0A7Y9XXA9"/>
<evidence type="ECO:0000256" key="10">
    <source>
        <dbReference type="ARBA" id="ARBA00023136"/>
    </source>
</evidence>
<sequence length="348" mass="39397">MTAPALSGNTCAMETMSAAANDPEADTPMLFGRVLDGRGGGRPVTWDEAREWRPGKPGEVLWVHLCRDRPGVMEWLEDELRVPEPTAELLTSDETRPRAFREGNTLVATLRGINFNPGAEPEDMVSLQVWCDGKRLVTLRRHPLQTPRDTLRYIDRGAGPSDAGALITSLTERMIARMNRSIIDMNQHIDELEESDPEEEAEEMLEKISTIRRNCLALKRHMSPQHEALERISRDSPDWFEEHDRREIAETIDRLRRYLDDIDISKESAVVLQDELRARAAASSDRTSYLLTIVAAIFLPLGFVTGLLGINVGGMPGVEDGDAFWIVVAMCFGIFLMQLVLFWRWKWL</sequence>
<evidence type="ECO:0000313" key="12">
    <source>
        <dbReference type="EMBL" id="NYH96272.1"/>
    </source>
</evidence>
<feature type="transmembrane region" description="Helical" evidence="11">
    <location>
        <begin position="289"/>
        <end position="311"/>
    </location>
</feature>
<dbReference type="SUPFAM" id="SSF143865">
    <property type="entry name" value="CorA soluble domain-like"/>
    <property type="match status" value="1"/>
</dbReference>
<dbReference type="EMBL" id="JACBZF010000004">
    <property type="protein sequence ID" value="NYH96272.1"/>
    <property type="molecule type" value="Genomic_DNA"/>
</dbReference>
<dbReference type="Gene3D" id="1.20.58.340">
    <property type="entry name" value="Magnesium transport protein CorA, transmembrane region"/>
    <property type="match status" value="2"/>
</dbReference>
<accession>A0A7Y9XXA9</accession>
<keyword evidence="7" id="KW-0862">Zinc</keyword>
<evidence type="ECO:0000256" key="4">
    <source>
        <dbReference type="ARBA" id="ARBA00022475"/>
    </source>
</evidence>
<name>A0A7Y9XXA9_9SPHN</name>
<dbReference type="Proteomes" id="UP000522081">
    <property type="component" value="Unassembled WGS sequence"/>
</dbReference>
<dbReference type="InterPro" id="IPR045863">
    <property type="entry name" value="CorA_TM1_TM2"/>
</dbReference>
<reference evidence="12 13" key="1">
    <citation type="submission" date="2020-07" db="EMBL/GenBank/DDBJ databases">
        <title>Genomic Encyclopedia of Type Strains, Phase IV (KMG-IV): sequencing the most valuable type-strain genomes for metagenomic binning, comparative biology and taxonomic classification.</title>
        <authorList>
            <person name="Goeker M."/>
        </authorList>
    </citation>
    <scope>NUCLEOTIDE SEQUENCE [LARGE SCALE GENOMIC DNA]</scope>
    <source>
        <strain evidence="12 13">DSM 29043</strain>
    </source>
</reference>
<dbReference type="GO" id="GO:0000287">
    <property type="term" value="F:magnesium ion binding"/>
    <property type="evidence" value="ECO:0007669"/>
    <property type="project" value="TreeGrafter"/>
</dbReference>
<dbReference type="InterPro" id="IPR002523">
    <property type="entry name" value="MgTranspt_CorA/ZnTranspt_ZntB"/>
</dbReference>
<feature type="transmembrane region" description="Helical" evidence="11">
    <location>
        <begin position="323"/>
        <end position="343"/>
    </location>
</feature>
<comment type="subcellular location">
    <subcellularLocation>
        <location evidence="1">Cell membrane</location>
        <topology evidence="1">Multi-pass membrane protein</topology>
    </subcellularLocation>
</comment>
<dbReference type="PANTHER" id="PTHR46494:SF3">
    <property type="entry name" value="ZINC TRANSPORT PROTEIN ZNTB"/>
    <property type="match status" value="1"/>
</dbReference>
<protein>
    <submittedName>
        <fullName evidence="12">Zinc transporter</fullName>
    </submittedName>
</protein>
<evidence type="ECO:0000256" key="3">
    <source>
        <dbReference type="ARBA" id="ARBA00022448"/>
    </source>
</evidence>
<comment type="similarity">
    <text evidence="2">Belongs to the CorA metal ion transporter (MIT) (TC 1.A.35) family.</text>
</comment>
<keyword evidence="9" id="KW-0406">Ion transport</keyword>
<keyword evidence="8 11" id="KW-1133">Transmembrane helix</keyword>
<dbReference type="CDD" id="cd12833">
    <property type="entry name" value="ZntB-like_1"/>
    <property type="match status" value="1"/>
</dbReference>
<dbReference type="GO" id="GO:0015095">
    <property type="term" value="F:magnesium ion transmembrane transporter activity"/>
    <property type="evidence" value="ECO:0007669"/>
    <property type="project" value="TreeGrafter"/>
</dbReference>
<keyword evidence="6 11" id="KW-0812">Transmembrane</keyword>